<evidence type="ECO:0000259" key="2">
    <source>
        <dbReference type="PROSITE" id="PS51462"/>
    </source>
</evidence>
<keyword evidence="4" id="KW-1185">Reference proteome</keyword>
<proteinExistence type="predicted"/>
<dbReference type="EMBL" id="FOKV01000005">
    <property type="protein sequence ID" value="SFC50850.1"/>
    <property type="molecule type" value="Genomic_DNA"/>
</dbReference>
<dbReference type="InterPro" id="IPR000086">
    <property type="entry name" value="NUDIX_hydrolase_dom"/>
</dbReference>
<dbReference type="PROSITE" id="PS51462">
    <property type="entry name" value="NUDIX"/>
    <property type="match status" value="1"/>
</dbReference>
<reference evidence="4" key="1">
    <citation type="submission" date="2016-10" db="EMBL/GenBank/DDBJ databases">
        <authorList>
            <person name="Varghese N."/>
            <person name="Submissions S."/>
        </authorList>
    </citation>
    <scope>NUCLEOTIDE SEQUENCE [LARGE SCALE GENOMIC DNA]</scope>
    <source>
        <strain evidence="4">DSM 24499</strain>
    </source>
</reference>
<sequence length="208" mass="24311">MYKVFVNDTPIILSTKKDLGGEYKTYSIKTVRLKRLIRKINKGKITHVNLYHRKEEKLLKFLRRKIKVVVAGGGKVYNDKGEILFIYRNKKWDLPKGKIEKGETIEECAIREVAEETAITGLEITGFLRTTFHIFKRKGKYRLKETHWYNMTSDFDGELIPQEKEGIEKVKWKNPEKAEKALKNSYANIKLLFEEDEITVPKTSNVVS</sequence>
<gene>
    <name evidence="3" type="ORF">SAMN04487907_10535</name>
</gene>
<dbReference type="PRINTS" id="PR00502">
    <property type="entry name" value="NUDIXFAMILY"/>
</dbReference>
<dbReference type="SUPFAM" id="SSF55811">
    <property type="entry name" value="Nudix"/>
    <property type="match status" value="1"/>
</dbReference>
<dbReference type="CDD" id="cd03673">
    <property type="entry name" value="NUDIX_Ap6A_hydrolase"/>
    <property type="match status" value="1"/>
</dbReference>
<dbReference type="PANTHER" id="PTHR43736">
    <property type="entry name" value="ADP-RIBOSE PYROPHOSPHATASE"/>
    <property type="match status" value="1"/>
</dbReference>
<dbReference type="InterPro" id="IPR020476">
    <property type="entry name" value="Nudix_hydrolase"/>
</dbReference>
<dbReference type="STRING" id="1334022.SAMN04487907_10535"/>
<feature type="domain" description="Nudix hydrolase" evidence="2">
    <location>
        <begin position="67"/>
        <end position="195"/>
    </location>
</feature>
<dbReference type="InterPro" id="IPR015797">
    <property type="entry name" value="NUDIX_hydrolase-like_dom_sf"/>
</dbReference>
<protein>
    <submittedName>
        <fullName evidence="3">8-oxo-dGTP pyrophosphatase MutT, NUDIX family</fullName>
    </submittedName>
</protein>
<evidence type="ECO:0000313" key="4">
    <source>
        <dbReference type="Proteomes" id="UP000199438"/>
    </source>
</evidence>
<dbReference type="PANTHER" id="PTHR43736:SF1">
    <property type="entry name" value="DIHYDRONEOPTERIN TRIPHOSPHATE DIPHOSPHATASE"/>
    <property type="match status" value="1"/>
</dbReference>
<name>A0A1I1JZP2_9FLAO</name>
<evidence type="ECO:0000256" key="1">
    <source>
        <dbReference type="ARBA" id="ARBA00022801"/>
    </source>
</evidence>
<dbReference type="RefSeq" id="WP_092542936.1">
    <property type="nucleotide sequence ID" value="NZ_FOKV01000005.1"/>
</dbReference>
<dbReference type="Gene3D" id="3.90.79.10">
    <property type="entry name" value="Nucleoside Triphosphate Pyrophosphohydrolase"/>
    <property type="match status" value="1"/>
</dbReference>
<evidence type="ECO:0000313" key="3">
    <source>
        <dbReference type="EMBL" id="SFC50850.1"/>
    </source>
</evidence>
<dbReference type="AlphaFoldDB" id="A0A1I1JZP2"/>
<dbReference type="OrthoDB" id="9816289at2"/>
<dbReference type="Pfam" id="PF00293">
    <property type="entry name" value="NUDIX"/>
    <property type="match status" value="1"/>
</dbReference>
<organism evidence="3 4">
    <name type="scientific">Zunongwangia mangrovi</name>
    <dbReference type="NCBI Taxonomy" id="1334022"/>
    <lineage>
        <taxon>Bacteria</taxon>
        <taxon>Pseudomonadati</taxon>
        <taxon>Bacteroidota</taxon>
        <taxon>Flavobacteriia</taxon>
        <taxon>Flavobacteriales</taxon>
        <taxon>Flavobacteriaceae</taxon>
        <taxon>Zunongwangia</taxon>
    </lineage>
</organism>
<dbReference type="Proteomes" id="UP000199438">
    <property type="component" value="Unassembled WGS sequence"/>
</dbReference>
<keyword evidence="1" id="KW-0378">Hydrolase</keyword>
<dbReference type="GO" id="GO:0016787">
    <property type="term" value="F:hydrolase activity"/>
    <property type="evidence" value="ECO:0007669"/>
    <property type="project" value="UniProtKB-KW"/>
</dbReference>
<accession>A0A1I1JZP2</accession>